<evidence type="ECO:0000256" key="1">
    <source>
        <dbReference type="ARBA" id="ARBA00004173"/>
    </source>
</evidence>
<accession>A0A0K0G1D4</accession>
<dbReference type="InterPro" id="IPR013870">
    <property type="entry name" value="Ribosomal_mL54"/>
</dbReference>
<dbReference type="Proteomes" id="UP000035680">
    <property type="component" value="Unassembled WGS sequence"/>
</dbReference>
<dbReference type="Pfam" id="PF08561">
    <property type="entry name" value="Ribosomal_L37"/>
    <property type="match status" value="1"/>
</dbReference>
<reference evidence="9" key="2">
    <citation type="submission" date="2015-08" db="UniProtKB">
        <authorList>
            <consortium name="WormBaseParasite"/>
        </authorList>
    </citation>
    <scope>IDENTIFICATION</scope>
</reference>
<evidence type="ECO:0000256" key="3">
    <source>
        <dbReference type="ARBA" id="ARBA00022980"/>
    </source>
</evidence>
<name>A0A0K0G1D4_STRVS</name>
<dbReference type="AlphaFoldDB" id="A0A0K0G1D4"/>
<dbReference type="PANTHER" id="PTHR28595:SF1">
    <property type="entry name" value="LARGE RIBOSOMAL SUBUNIT PROTEIN ML54"/>
    <property type="match status" value="1"/>
</dbReference>
<keyword evidence="2" id="KW-0809">Transit peptide</keyword>
<evidence type="ECO:0000256" key="6">
    <source>
        <dbReference type="ARBA" id="ARBA00033752"/>
    </source>
</evidence>
<dbReference type="PANTHER" id="PTHR28595">
    <property type="entry name" value="39S RIBOSOMAL PROTEIN L54, MITOCHONDRIAL"/>
    <property type="match status" value="1"/>
</dbReference>
<comment type="subcellular location">
    <subcellularLocation>
        <location evidence="1">Mitochondrion</location>
    </subcellularLocation>
</comment>
<evidence type="ECO:0000256" key="7">
    <source>
        <dbReference type="ARBA" id="ARBA00035179"/>
    </source>
</evidence>
<evidence type="ECO:0000256" key="4">
    <source>
        <dbReference type="ARBA" id="ARBA00023128"/>
    </source>
</evidence>
<comment type="similarity">
    <text evidence="6">Belongs to the mitochondrion-specific ribosomal protein mL54 family.</text>
</comment>
<evidence type="ECO:0000313" key="8">
    <source>
        <dbReference type="Proteomes" id="UP000035680"/>
    </source>
</evidence>
<keyword evidence="5" id="KW-0687">Ribonucleoprotein</keyword>
<sequence>MMNRLFQVPSYILPRTTNLITRTVSTTQTFLGPKVQAYKVDKSFVETDAEKLCKYVCINYLTEVKEPGPEIKPDSEYPKWLFELNLSEPKELEDMDPDVDGWLYYRCLLKRYHEQNRRLKKLKFKFLHIQNSPSFKDLDGNTKRARFMRKTHPSNCS</sequence>
<organism evidence="8 9">
    <name type="scientific">Strongyloides venezuelensis</name>
    <name type="common">Threadworm</name>
    <dbReference type="NCBI Taxonomy" id="75913"/>
    <lineage>
        <taxon>Eukaryota</taxon>
        <taxon>Metazoa</taxon>
        <taxon>Ecdysozoa</taxon>
        <taxon>Nematoda</taxon>
        <taxon>Chromadorea</taxon>
        <taxon>Rhabditida</taxon>
        <taxon>Tylenchina</taxon>
        <taxon>Panagrolaimomorpha</taxon>
        <taxon>Strongyloidoidea</taxon>
        <taxon>Strongyloididae</taxon>
        <taxon>Strongyloides</taxon>
    </lineage>
</organism>
<evidence type="ECO:0000256" key="2">
    <source>
        <dbReference type="ARBA" id="ARBA00022946"/>
    </source>
</evidence>
<reference evidence="8" key="1">
    <citation type="submission" date="2014-07" db="EMBL/GenBank/DDBJ databases">
        <authorList>
            <person name="Martin A.A"/>
            <person name="De Silva N."/>
        </authorList>
    </citation>
    <scope>NUCLEOTIDE SEQUENCE</scope>
</reference>
<dbReference type="GO" id="GO:0003735">
    <property type="term" value="F:structural constituent of ribosome"/>
    <property type="evidence" value="ECO:0007669"/>
    <property type="project" value="TreeGrafter"/>
</dbReference>
<proteinExistence type="inferred from homology"/>
<evidence type="ECO:0000313" key="9">
    <source>
        <dbReference type="WBParaSite" id="SVE_1852400.1"/>
    </source>
</evidence>
<dbReference type="GO" id="GO:0005762">
    <property type="term" value="C:mitochondrial large ribosomal subunit"/>
    <property type="evidence" value="ECO:0007669"/>
    <property type="project" value="TreeGrafter"/>
</dbReference>
<dbReference type="STRING" id="75913.A0A0K0G1D4"/>
<protein>
    <recommendedName>
        <fullName evidence="7">Large ribosomal subunit protein mL54</fullName>
    </recommendedName>
</protein>
<keyword evidence="3" id="KW-0689">Ribosomal protein</keyword>
<evidence type="ECO:0000256" key="5">
    <source>
        <dbReference type="ARBA" id="ARBA00023274"/>
    </source>
</evidence>
<keyword evidence="8" id="KW-1185">Reference proteome</keyword>
<dbReference type="WBParaSite" id="SVE_1852400.1">
    <property type="protein sequence ID" value="SVE_1852400.1"/>
    <property type="gene ID" value="SVE_1852400"/>
</dbReference>
<keyword evidence="4" id="KW-0496">Mitochondrion</keyword>